<keyword evidence="12" id="KW-0732">Signal</keyword>
<evidence type="ECO:0000259" key="13">
    <source>
        <dbReference type="Pfam" id="PF00593"/>
    </source>
</evidence>
<evidence type="ECO:0000259" key="14">
    <source>
        <dbReference type="Pfam" id="PF07715"/>
    </source>
</evidence>
<protein>
    <submittedName>
        <fullName evidence="15">TonB-dependent receptor plug</fullName>
    </submittedName>
</protein>
<feature type="domain" description="TonB-dependent receptor-like beta-barrel" evidence="13">
    <location>
        <begin position="216"/>
        <end position="653"/>
    </location>
</feature>
<dbReference type="Pfam" id="PF07715">
    <property type="entry name" value="Plug"/>
    <property type="match status" value="1"/>
</dbReference>
<evidence type="ECO:0000256" key="7">
    <source>
        <dbReference type="ARBA" id="ARBA00023136"/>
    </source>
</evidence>
<dbReference type="PANTHER" id="PTHR30069">
    <property type="entry name" value="TONB-DEPENDENT OUTER MEMBRANE RECEPTOR"/>
    <property type="match status" value="1"/>
</dbReference>
<dbReference type="InterPro" id="IPR012910">
    <property type="entry name" value="Plug_dom"/>
</dbReference>
<evidence type="ECO:0000256" key="8">
    <source>
        <dbReference type="ARBA" id="ARBA00023170"/>
    </source>
</evidence>
<keyword evidence="3 10" id="KW-0813">Transport</keyword>
<feature type="chain" id="PRO_5015947277" evidence="12">
    <location>
        <begin position="21"/>
        <end position="690"/>
    </location>
</feature>
<dbReference type="GO" id="GO:0044718">
    <property type="term" value="P:siderophore transmembrane transport"/>
    <property type="evidence" value="ECO:0007669"/>
    <property type="project" value="TreeGrafter"/>
</dbReference>
<evidence type="ECO:0000256" key="11">
    <source>
        <dbReference type="RuleBase" id="RU003357"/>
    </source>
</evidence>
<dbReference type="Gene3D" id="2.170.130.10">
    <property type="entry name" value="TonB-dependent receptor, plug domain"/>
    <property type="match status" value="1"/>
</dbReference>
<dbReference type="InterPro" id="IPR036942">
    <property type="entry name" value="Beta-barrel_TonB_sf"/>
</dbReference>
<keyword evidence="8 15" id="KW-0675">Receptor</keyword>
<feature type="signal peptide" evidence="12">
    <location>
        <begin position="1"/>
        <end position="20"/>
    </location>
</feature>
<evidence type="ECO:0000256" key="10">
    <source>
        <dbReference type="PROSITE-ProRule" id="PRU01360"/>
    </source>
</evidence>
<dbReference type="AlphaFoldDB" id="A0A2X0RAY8"/>
<keyword evidence="9 10" id="KW-0998">Cell outer membrane</keyword>
<dbReference type="InterPro" id="IPR000531">
    <property type="entry name" value="Beta-barrel_TonB"/>
</dbReference>
<gene>
    <name evidence="15" type="ORF">NITFAB_0333</name>
</gene>
<evidence type="ECO:0000256" key="6">
    <source>
        <dbReference type="ARBA" id="ARBA00023077"/>
    </source>
</evidence>
<evidence type="ECO:0000256" key="2">
    <source>
        <dbReference type="ARBA" id="ARBA00009810"/>
    </source>
</evidence>
<sequence length="690" mass="76104">MKCQKLVAAILGGATTFAYAITEDPVLETIVVTGMRFEEPFADQPSGISVITRDMINESSARTIPELLTQHAGILARDLFGNNASSTTVDMRGFGAAAGQNTLILLDGRRITDVDLSGVQWSAIPFASIERIEVMRGSGSVLYGDGATNGVINIITKSPAQAGKSGKISVKAGSYGMTEVQANANYFSGQTGFDITASRFNTDGYRANNQNEQTNVQANTRWKFSAGELALKLGIDRQEIRLPGARLVQPDAGINLVETDPRGTATPLDYASRDGNWVAVEWKQRFSEADVNIGVARRTKNQKSFFDFNGFPNYRDGDMHMTSFTPRIKLPHALGGEGILVAGMDLYRWNYDLQTSNSPMNIGQPINQIFSTQKNSAWYLQNTTYISQATSLLAGMRNERVSMNAYDVYNDAAPGGIFGSAAPPGYFARSRNAYELGLHHKFSDNFSLNGKIGRGFRFANIDEIYESSPSFSNQFQFLRPQSSDTYEISAEHRLGKGRWRMSIFNIKVRDEIHLDPYSTGIGNTNLPPTLRRGMELDGKWQVSPWLVVNAAYTYINAKFLSGTLDGGVFTQTNVNLADKKVPLVPASKLNLGLAWTIHEKTFLNASIVYVGSQFMDNDQANNFGTKIPAYTIADIKLIHTKGPWQVSAAVNNLFDRDYYSYAVSSQFVPGRYNAYPLPGRMLFLGLSYQE</sequence>
<evidence type="ECO:0000256" key="5">
    <source>
        <dbReference type="ARBA" id="ARBA00022692"/>
    </source>
</evidence>
<reference evidence="15" key="1">
    <citation type="submission" date="2018-05" db="EMBL/GenBank/DDBJ databases">
        <authorList>
            <person name="Lanie J.A."/>
            <person name="Ng W.-L."/>
            <person name="Kazmierczak K.M."/>
            <person name="Andrzejewski T.M."/>
            <person name="Davidsen T.M."/>
            <person name="Wayne K.J."/>
            <person name="Tettelin H."/>
            <person name="Glass J.I."/>
            <person name="Rusch D."/>
            <person name="Podicherti R."/>
            <person name="Tsui H.-C.T."/>
            <person name="Winkler M.E."/>
        </authorList>
    </citation>
    <scope>NUCLEOTIDE SEQUENCE</scope>
    <source>
        <strain evidence="15">KNB</strain>
    </source>
</reference>
<dbReference type="SUPFAM" id="SSF56935">
    <property type="entry name" value="Porins"/>
    <property type="match status" value="1"/>
</dbReference>
<keyword evidence="4 10" id="KW-1134">Transmembrane beta strand</keyword>
<dbReference type="EMBL" id="LS423452">
    <property type="protein sequence ID" value="SPS04744.1"/>
    <property type="molecule type" value="Genomic_DNA"/>
</dbReference>
<evidence type="ECO:0000256" key="4">
    <source>
        <dbReference type="ARBA" id="ARBA00022452"/>
    </source>
</evidence>
<dbReference type="CDD" id="cd01347">
    <property type="entry name" value="ligand_gated_channel"/>
    <property type="match status" value="1"/>
</dbReference>
<accession>A0A2X0RAY8</accession>
<dbReference type="PROSITE" id="PS52016">
    <property type="entry name" value="TONB_DEPENDENT_REC_3"/>
    <property type="match status" value="1"/>
</dbReference>
<dbReference type="Gene3D" id="2.40.170.20">
    <property type="entry name" value="TonB-dependent receptor, beta-barrel domain"/>
    <property type="match status" value="1"/>
</dbReference>
<dbReference type="Pfam" id="PF00593">
    <property type="entry name" value="TonB_dep_Rec_b-barrel"/>
    <property type="match status" value="1"/>
</dbReference>
<dbReference type="GO" id="GO:0015344">
    <property type="term" value="F:siderophore uptake transmembrane transporter activity"/>
    <property type="evidence" value="ECO:0007669"/>
    <property type="project" value="TreeGrafter"/>
</dbReference>
<evidence type="ECO:0000313" key="15">
    <source>
        <dbReference type="EMBL" id="SPS04744.1"/>
    </source>
</evidence>
<keyword evidence="5 10" id="KW-0812">Transmembrane</keyword>
<evidence type="ECO:0000256" key="3">
    <source>
        <dbReference type="ARBA" id="ARBA00022448"/>
    </source>
</evidence>
<evidence type="ECO:0000256" key="9">
    <source>
        <dbReference type="ARBA" id="ARBA00023237"/>
    </source>
</evidence>
<evidence type="ECO:0000256" key="1">
    <source>
        <dbReference type="ARBA" id="ARBA00004571"/>
    </source>
</evidence>
<comment type="subcellular location">
    <subcellularLocation>
        <location evidence="1 10">Cell outer membrane</location>
        <topology evidence="1 10">Multi-pass membrane protein</topology>
    </subcellularLocation>
</comment>
<evidence type="ECO:0000256" key="12">
    <source>
        <dbReference type="SAM" id="SignalP"/>
    </source>
</evidence>
<dbReference type="InterPro" id="IPR039426">
    <property type="entry name" value="TonB-dep_rcpt-like"/>
</dbReference>
<dbReference type="GO" id="GO:0009279">
    <property type="term" value="C:cell outer membrane"/>
    <property type="evidence" value="ECO:0007669"/>
    <property type="project" value="UniProtKB-SubCell"/>
</dbReference>
<feature type="domain" description="TonB-dependent receptor plug" evidence="14">
    <location>
        <begin position="43"/>
        <end position="151"/>
    </location>
</feature>
<proteinExistence type="inferred from homology"/>
<dbReference type="InterPro" id="IPR037066">
    <property type="entry name" value="Plug_dom_sf"/>
</dbReference>
<keyword evidence="7 10" id="KW-0472">Membrane</keyword>
<keyword evidence="6 11" id="KW-0798">TonB box</keyword>
<name>A0A2X0RAY8_9PROT</name>
<organism evidence="15">
    <name type="scientific">Candidatus Nitrotoga fabula</name>
    <dbReference type="NCBI Taxonomy" id="2182327"/>
    <lineage>
        <taxon>Bacteria</taxon>
        <taxon>Pseudomonadati</taxon>
        <taxon>Pseudomonadota</taxon>
        <taxon>Betaproteobacteria</taxon>
        <taxon>Nitrosomonadales</taxon>
        <taxon>Gallionellaceae</taxon>
        <taxon>Candidatus Nitrotoga</taxon>
    </lineage>
</organism>
<dbReference type="PANTHER" id="PTHR30069:SF27">
    <property type="entry name" value="BLL4766 PROTEIN"/>
    <property type="match status" value="1"/>
</dbReference>
<comment type="similarity">
    <text evidence="2 10 11">Belongs to the TonB-dependent receptor family.</text>
</comment>